<sequence length="614" mass="68258">MEAVGLTVGVVGLAGLFSTCLEAVDKVQTYLSFRTDSHVLDTRFKAAKVRFEKWGRRVRFEETMRSEDHHPALNDRDISAAVQDIFQIITDTTLCDASDASAHHTSRAMTPSDDVSLGSLRPRPHGTRRRKLVWTLWGKTERTEQVELFEKLVQQLHNLVPVDAVQGTRPVHELDTRRTDNLAPGLGTSLGHARPAELQRILARIEEANRDCSPLSARKSVTLFAADAFAADVFAPDVFISDVFFSDVFSANVFILDVFSAAVFPSDVCTPDIFSAAVITPDVFSTNVFTPDVFTADVFALSDPDILPLTSSPLTSSHPTSSLLTSSLLTAQLEWLDAFEHVVRVLRKKVVDTNIINRIEGFVEKVNTSPTDERLNAELQKLTYSELVFTSICFNQKTIRLLDVWEAKQTRDYMESQKIPWDRDQVIKKLRAHVLTPSPYQSLYESSQGKATTAGNVSTKNAFSSHTDRETVTACLGGYIASVMPEEDFPDTAITTAVDTQYPKSNMDGLMTIQLAREAAWLHSLFTGSGQGVNVDEINHILGPGIAKAVHHSQLRQWEIEQGWEERTNCVQLAYALKIRIGNTSEITDDLHVPEDDFQMLFNPNHLGFGSFGA</sequence>
<feature type="domain" description="Prion-inhibition and propagation HeLo" evidence="3">
    <location>
        <begin position="5"/>
        <end position="166"/>
    </location>
</feature>
<protein>
    <recommendedName>
        <fullName evidence="3">Prion-inhibition and propagation HeLo domain-containing protein</fullName>
    </recommendedName>
</protein>
<name>A0A0P7BM82_9HYPO</name>
<dbReference type="OrthoDB" id="539213at2759"/>
<dbReference type="STRING" id="78410.A0A0P7BM82"/>
<dbReference type="Gene3D" id="1.20.120.1020">
    <property type="entry name" value="Prion-inhibition and propagation, HeLo domain"/>
    <property type="match status" value="1"/>
</dbReference>
<keyword evidence="2" id="KW-0732">Signal</keyword>
<evidence type="ECO:0000313" key="5">
    <source>
        <dbReference type="Proteomes" id="UP000050424"/>
    </source>
</evidence>
<evidence type="ECO:0000259" key="3">
    <source>
        <dbReference type="Pfam" id="PF14479"/>
    </source>
</evidence>
<gene>
    <name evidence="4" type="ORF">AK830_g4116</name>
</gene>
<feature type="signal peptide" evidence="2">
    <location>
        <begin position="1"/>
        <end position="23"/>
    </location>
</feature>
<keyword evidence="5" id="KW-1185">Reference proteome</keyword>
<evidence type="ECO:0000313" key="4">
    <source>
        <dbReference type="EMBL" id="KPM42471.1"/>
    </source>
</evidence>
<dbReference type="InterPro" id="IPR029498">
    <property type="entry name" value="HeLo_dom"/>
</dbReference>
<feature type="chain" id="PRO_5006135977" description="Prion-inhibition and propagation HeLo domain-containing protein" evidence="2">
    <location>
        <begin position="24"/>
        <end position="614"/>
    </location>
</feature>
<dbReference type="Pfam" id="PF14479">
    <property type="entry name" value="HeLo"/>
    <property type="match status" value="1"/>
</dbReference>
<dbReference type="InterPro" id="IPR038305">
    <property type="entry name" value="HeLo_sf"/>
</dbReference>
<reference evidence="4 5" key="1">
    <citation type="submission" date="2015-09" db="EMBL/GenBank/DDBJ databases">
        <title>Draft genome of a European isolate of the apple canker pathogen Neonectria ditissima.</title>
        <authorList>
            <person name="Gomez-Cortecero A."/>
            <person name="Harrison R.J."/>
            <person name="Armitage A.D."/>
        </authorList>
    </citation>
    <scope>NUCLEOTIDE SEQUENCE [LARGE SCALE GENOMIC DNA]</scope>
    <source>
        <strain evidence="4 5">R09/05</strain>
    </source>
</reference>
<evidence type="ECO:0000256" key="2">
    <source>
        <dbReference type="SAM" id="SignalP"/>
    </source>
</evidence>
<dbReference type="Proteomes" id="UP000050424">
    <property type="component" value="Unassembled WGS sequence"/>
</dbReference>
<evidence type="ECO:0000256" key="1">
    <source>
        <dbReference type="SAM" id="MobiDB-lite"/>
    </source>
</evidence>
<dbReference type="EMBL" id="LKCW01000048">
    <property type="protein sequence ID" value="KPM42471.1"/>
    <property type="molecule type" value="Genomic_DNA"/>
</dbReference>
<accession>A0A0P7BM82</accession>
<dbReference type="AlphaFoldDB" id="A0A0P7BM82"/>
<organism evidence="4 5">
    <name type="scientific">Neonectria ditissima</name>
    <dbReference type="NCBI Taxonomy" id="78410"/>
    <lineage>
        <taxon>Eukaryota</taxon>
        <taxon>Fungi</taxon>
        <taxon>Dikarya</taxon>
        <taxon>Ascomycota</taxon>
        <taxon>Pezizomycotina</taxon>
        <taxon>Sordariomycetes</taxon>
        <taxon>Hypocreomycetidae</taxon>
        <taxon>Hypocreales</taxon>
        <taxon>Nectriaceae</taxon>
        <taxon>Neonectria</taxon>
    </lineage>
</organism>
<proteinExistence type="predicted"/>
<feature type="region of interest" description="Disordered" evidence="1">
    <location>
        <begin position="103"/>
        <end position="123"/>
    </location>
</feature>
<comment type="caution">
    <text evidence="4">The sequence shown here is derived from an EMBL/GenBank/DDBJ whole genome shotgun (WGS) entry which is preliminary data.</text>
</comment>